<dbReference type="InterPro" id="IPR012575">
    <property type="entry name" value="NDUB1"/>
</dbReference>
<dbReference type="Proteomes" id="UP001168972">
    <property type="component" value="Unassembled WGS sequence"/>
</dbReference>
<evidence type="ECO:0000313" key="1">
    <source>
        <dbReference type="EMBL" id="KAK0181153.1"/>
    </source>
</evidence>
<proteinExistence type="predicted"/>
<dbReference type="EMBL" id="JAQQBR010000002">
    <property type="protein sequence ID" value="KAK0181153.1"/>
    <property type="molecule type" value="Genomic_DNA"/>
</dbReference>
<dbReference type="AlphaFoldDB" id="A0AA39G4C6"/>
<evidence type="ECO:0000313" key="2">
    <source>
        <dbReference type="Proteomes" id="UP001168972"/>
    </source>
</evidence>
<accession>A0AA39G4C6</accession>
<dbReference type="Pfam" id="PF08040">
    <property type="entry name" value="NADH_oxidored"/>
    <property type="match status" value="1"/>
</dbReference>
<comment type="caution">
    <text evidence="1">The sequence shown here is derived from an EMBL/GenBank/DDBJ whole genome shotgun (WGS) entry which is preliminary data.</text>
</comment>
<protein>
    <submittedName>
        <fullName evidence="1">Uncharacterized protein</fullName>
    </submittedName>
</protein>
<gene>
    <name evidence="1" type="ORF">PV327_003459</name>
</gene>
<dbReference type="GO" id="GO:0005739">
    <property type="term" value="C:mitochondrion"/>
    <property type="evidence" value="ECO:0007669"/>
    <property type="project" value="InterPro"/>
</dbReference>
<keyword evidence="2" id="KW-1185">Reference proteome</keyword>
<organism evidence="1 2">
    <name type="scientific">Microctonus hyperodae</name>
    <name type="common">Parasitoid wasp</name>
    <dbReference type="NCBI Taxonomy" id="165561"/>
    <lineage>
        <taxon>Eukaryota</taxon>
        <taxon>Metazoa</taxon>
        <taxon>Ecdysozoa</taxon>
        <taxon>Arthropoda</taxon>
        <taxon>Hexapoda</taxon>
        <taxon>Insecta</taxon>
        <taxon>Pterygota</taxon>
        <taxon>Neoptera</taxon>
        <taxon>Endopterygota</taxon>
        <taxon>Hymenoptera</taxon>
        <taxon>Apocrita</taxon>
        <taxon>Ichneumonoidea</taxon>
        <taxon>Braconidae</taxon>
        <taxon>Euphorinae</taxon>
        <taxon>Microctonus</taxon>
    </lineage>
</organism>
<reference evidence="1" key="2">
    <citation type="submission" date="2023-03" db="EMBL/GenBank/DDBJ databases">
        <authorList>
            <person name="Inwood S.N."/>
            <person name="Skelly J.G."/>
            <person name="Guhlin J."/>
            <person name="Harrop T.W.R."/>
            <person name="Goldson S.G."/>
            <person name="Dearden P.K."/>
        </authorList>
    </citation>
    <scope>NUCLEOTIDE SEQUENCE</scope>
    <source>
        <strain evidence="1">Lincoln</strain>
        <tissue evidence="1">Whole body</tissue>
    </source>
</reference>
<sequence length="74" mass="8849">MGLWKRFKPYLPSVLFPLISGSLIYADWRHTKLWKKRIAAEKEQLQEDFRMGRFRDKSALYGRELKPGEPPSWP</sequence>
<name>A0AA39G4C6_MICHY</name>
<reference evidence="1" key="1">
    <citation type="journal article" date="2023" name="bioRxiv">
        <title>Scaffold-level genome assemblies of two parasitoid biocontrol wasps reveal the parthenogenesis mechanism and an associated novel virus.</title>
        <authorList>
            <person name="Inwood S."/>
            <person name="Skelly J."/>
            <person name="Guhlin J."/>
            <person name="Harrop T."/>
            <person name="Goldson S."/>
            <person name="Dearden P."/>
        </authorList>
    </citation>
    <scope>NUCLEOTIDE SEQUENCE</scope>
    <source>
        <strain evidence="1">Lincoln</strain>
        <tissue evidence="1">Whole body</tissue>
    </source>
</reference>